<dbReference type="RefSeq" id="XP_004024300.1">
    <property type="nucleotide sequence ID" value="XM_004024253.1"/>
</dbReference>
<accession>G0R502</accession>
<feature type="coiled-coil region" evidence="1">
    <location>
        <begin position="213"/>
        <end position="240"/>
    </location>
</feature>
<evidence type="ECO:0000313" key="3">
    <source>
        <dbReference type="Proteomes" id="UP000008983"/>
    </source>
</evidence>
<keyword evidence="1" id="KW-0175">Coiled coil</keyword>
<dbReference type="InParanoid" id="G0R502"/>
<dbReference type="eggNOG" id="ENOG502SCE9">
    <property type="taxonomic scope" value="Eukaryota"/>
</dbReference>
<sequence>MQQQQKLRQFDFQNKWLKGKYFKKIKNKKRIYQKQNQQLIFFQIYKYIGEDYAYILQNKDKYCQQFQLQTFPQKTHPENIYTSPENGQIYYVEGTCIGSSFGFPRVSFKKKYRWKKMNFTTDLPKGKPLVTYIVASAEQCQRNNLQKDNFVYRMHAVILNNQCLNNPETIQNNTFILCHVRKLPKKNKQNQILSKCDQKKKKRNQITNDLFKNQNLIETEELQQQKIEEYQKKFQSTQKNHCFLLKQIIQNNCRKSQQLTFKNQFSQALIENELQNNADINYMNLFIKILQN</sequence>
<evidence type="ECO:0000256" key="1">
    <source>
        <dbReference type="SAM" id="Coils"/>
    </source>
</evidence>
<organism evidence="2 3">
    <name type="scientific">Ichthyophthirius multifiliis</name>
    <name type="common">White spot disease agent</name>
    <name type="synonym">Ich</name>
    <dbReference type="NCBI Taxonomy" id="5932"/>
    <lineage>
        <taxon>Eukaryota</taxon>
        <taxon>Sar</taxon>
        <taxon>Alveolata</taxon>
        <taxon>Ciliophora</taxon>
        <taxon>Intramacronucleata</taxon>
        <taxon>Oligohymenophorea</taxon>
        <taxon>Hymenostomatida</taxon>
        <taxon>Ophryoglenina</taxon>
        <taxon>Ichthyophthirius</taxon>
    </lineage>
</organism>
<dbReference type="EMBL" id="GL984360">
    <property type="protein sequence ID" value="EGR27404.1"/>
    <property type="molecule type" value="Genomic_DNA"/>
</dbReference>
<protein>
    <submittedName>
        <fullName evidence="2">Uncharacterized protein</fullName>
    </submittedName>
</protein>
<evidence type="ECO:0000313" key="2">
    <source>
        <dbReference type="EMBL" id="EGR27404.1"/>
    </source>
</evidence>
<dbReference type="Proteomes" id="UP000008983">
    <property type="component" value="Unassembled WGS sequence"/>
</dbReference>
<dbReference type="GeneID" id="14903480"/>
<reference evidence="2 3" key="1">
    <citation type="submission" date="2011-07" db="EMBL/GenBank/DDBJ databases">
        <authorList>
            <person name="Coyne R."/>
            <person name="Brami D."/>
            <person name="Johnson J."/>
            <person name="Hostetler J."/>
            <person name="Hannick L."/>
            <person name="Clark T."/>
            <person name="Cassidy-Hanley D."/>
            <person name="Inman J."/>
        </authorList>
    </citation>
    <scope>NUCLEOTIDE SEQUENCE [LARGE SCALE GENOMIC DNA]</scope>
    <source>
        <strain evidence="2 3">G5</strain>
    </source>
</reference>
<keyword evidence="3" id="KW-1185">Reference proteome</keyword>
<dbReference type="OrthoDB" id="282659at2759"/>
<name>G0R502_ICHMU</name>
<dbReference type="AlphaFoldDB" id="G0R502"/>
<proteinExistence type="predicted"/>
<gene>
    <name evidence="2" type="ORF">IMG5_195860</name>
</gene>